<gene>
    <name evidence="1" type="ORF">HNQ07_000259</name>
</gene>
<name>A0A7W8KAW0_9DEIO</name>
<dbReference type="EMBL" id="JACHFK010000001">
    <property type="protein sequence ID" value="MBB5374815.1"/>
    <property type="molecule type" value="Genomic_DNA"/>
</dbReference>
<evidence type="ECO:0000313" key="1">
    <source>
        <dbReference type="EMBL" id="MBB5374815.1"/>
    </source>
</evidence>
<dbReference type="RefSeq" id="WP_184109070.1">
    <property type="nucleotide sequence ID" value="NZ_BNAJ01000001.1"/>
</dbReference>
<dbReference type="Proteomes" id="UP000539473">
    <property type="component" value="Unassembled WGS sequence"/>
</dbReference>
<proteinExistence type="predicted"/>
<protein>
    <submittedName>
        <fullName evidence="1">Uncharacterized protein</fullName>
    </submittedName>
</protein>
<sequence length="66" mass="7542">MRCIAGDVGLAFHDAAGRLLEEQITARHFEIAWTASFSFLAPMRTDSWRRRSIITDFKGSHAELEF</sequence>
<organism evidence="1 2">
    <name type="scientific">Deinococcus metalli</name>
    <dbReference type="NCBI Taxonomy" id="1141878"/>
    <lineage>
        <taxon>Bacteria</taxon>
        <taxon>Thermotogati</taxon>
        <taxon>Deinococcota</taxon>
        <taxon>Deinococci</taxon>
        <taxon>Deinococcales</taxon>
        <taxon>Deinococcaceae</taxon>
        <taxon>Deinococcus</taxon>
    </lineage>
</organism>
<comment type="caution">
    <text evidence="1">The sequence shown here is derived from an EMBL/GenBank/DDBJ whole genome shotgun (WGS) entry which is preliminary data.</text>
</comment>
<evidence type="ECO:0000313" key="2">
    <source>
        <dbReference type="Proteomes" id="UP000539473"/>
    </source>
</evidence>
<reference evidence="1 2" key="1">
    <citation type="submission" date="2020-08" db="EMBL/GenBank/DDBJ databases">
        <title>Genomic Encyclopedia of Type Strains, Phase IV (KMG-IV): sequencing the most valuable type-strain genomes for metagenomic binning, comparative biology and taxonomic classification.</title>
        <authorList>
            <person name="Goeker M."/>
        </authorList>
    </citation>
    <scope>NUCLEOTIDE SEQUENCE [LARGE SCALE GENOMIC DNA]</scope>
    <source>
        <strain evidence="1 2">DSM 27521</strain>
    </source>
</reference>
<accession>A0A7W8KAW0</accession>
<dbReference type="AlphaFoldDB" id="A0A7W8KAW0"/>